<dbReference type="RefSeq" id="WP_156276192.1">
    <property type="nucleotide sequence ID" value="NZ_BAABGI010000003.1"/>
</dbReference>
<dbReference type="Pfam" id="PF13585">
    <property type="entry name" value="CHU_C"/>
    <property type="match status" value="1"/>
</dbReference>
<dbReference type="NCBIfam" id="TIGR04131">
    <property type="entry name" value="Bac_Flav_CTERM"/>
    <property type="match status" value="1"/>
</dbReference>
<gene>
    <name evidence="2" type="ORF">FLP08_09165</name>
</gene>
<name>A0A7K1LPR1_9FLAO</name>
<comment type="caution">
    <text evidence="2">The sequence shown here is derived from an EMBL/GenBank/DDBJ whole genome shotgun (WGS) entry which is preliminary data.</text>
</comment>
<keyword evidence="3" id="KW-1185">Reference proteome</keyword>
<dbReference type="EMBL" id="VJVW01000003">
    <property type="protein sequence ID" value="MUP42743.1"/>
    <property type="molecule type" value="Genomic_DNA"/>
</dbReference>
<evidence type="ECO:0000313" key="3">
    <source>
        <dbReference type="Proteomes" id="UP000460416"/>
    </source>
</evidence>
<reference evidence="2 3" key="1">
    <citation type="submission" date="2019-07" db="EMBL/GenBank/DDBJ databases">
        <title>Gramella aestuarii sp. nov., isolated from a tidal flat, and emended description of Gramella echinicola.</title>
        <authorList>
            <person name="Liu L."/>
        </authorList>
    </citation>
    <scope>NUCLEOTIDE SEQUENCE [LARGE SCALE GENOMIC DNA]</scope>
    <source>
        <strain evidence="2 3">BS12</strain>
    </source>
</reference>
<sequence length="629" mass="69985">MRLFFVIFFLLGFSNLYSQLGFCTGSKGDPIFHEDFGNGRGTGNELGAAITSYRFVKQDPYDGEYTISDNIGNQITSWHDYLPNTTISGGRALIVNADYTPGRFYRKEISGLCENNTYEFSAFLMNVYDRGSNICEGDDLPNGGIPNRVRFEIWDETNSFLIKGGDTPEITSTYSPEWEQFALTFKTEPGQEKVILKMFNIGEGGCGNDLAIDDIIFRSCGDLARVATDEGINEKIEVCPSDTPFSLKLQAESDQSVYSKQFYQWQISRNGQDWGDIPGANNENYQTSLIKESVFYRVKLAEDKINLTGSSCSVASQAFQVKILQIPAPPVSGGNVVVCENESAPALRVNVPSDESVNWYDSETGGRLLAEGTKIYFPISSGIYYAEAYKTGFNCTPGKRTAVELKINRLPDIRDEELKICPGAQIELKAGFAGFDYRWSTGSTAESIIIDSPGEYEVDIISAPDCYATKVFKVEKIEEAEISGVESEGENVQIYSEYPGEFSYSLDGVNYQDDPVFMAVEGGIYTAYIKNSEDCKIDTLEFAHIVVPVMISPNNDGYNDYFRLKGVSFFESSEIRIFDRYGKLMAAGPGEDFKWDGTLNGKDLPAGDYWYQISIAGFKPRTGNFSLLR</sequence>
<proteinExistence type="predicted"/>
<accession>A0A7K1LPR1</accession>
<protein>
    <submittedName>
        <fullName evidence="2">T9SS type B sorting domain-containing protein</fullName>
    </submittedName>
</protein>
<dbReference type="InterPro" id="IPR044023">
    <property type="entry name" value="Ig_7"/>
</dbReference>
<feature type="domain" description="Ig-like" evidence="1">
    <location>
        <begin position="327"/>
        <end position="408"/>
    </location>
</feature>
<organism evidence="2 3">
    <name type="scientific">Christiangramia aestuarii</name>
    <dbReference type="NCBI Taxonomy" id="1028746"/>
    <lineage>
        <taxon>Bacteria</taxon>
        <taxon>Pseudomonadati</taxon>
        <taxon>Bacteroidota</taxon>
        <taxon>Flavobacteriia</taxon>
        <taxon>Flavobacteriales</taxon>
        <taxon>Flavobacteriaceae</taxon>
        <taxon>Christiangramia</taxon>
    </lineage>
</organism>
<evidence type="ECO:0000259" key="1">
    <source>
        <dbReference type="Pfam" id="PF19081"/>
    </source>
</evidence>
<dbReference type="InterPro" id="IPR026341">
    <property type="entry name" value="T9SS_type_B"/>
</dbReference>
<evidence type="ECO:0000313" key="2">
    <source>
        <dbReference type="EMBL" id="MUP42743.1"/>
    </source>
</evidence>
<dbReference type="Pfam" id="PF19081">
    <property type="entry name" value="Ig_7"/>
    <property type="match status" value="1"/>
</dbReference>
<dbReference type="AlphaFoldDB" id="A0A7K1LPR1"/>
<dbReference type="OrthoDB" id="1652165at2"/>
<dbReference type="Proteomes" id="UP000460416">
    <property type="component" value="Unassembled WGS sequence"/>
</dbReference>